<evidence type="ECO:0000256" key="1">
    <source>
        <dbReference type="ARBA" id="ARBA00004141"/>
    </source>
</evidence>
<evidence type="ECO:0000256" key="4">
    <source>
        <dbReference type="ARBA" id="ARBA00022989"/>
    </source>
</evidence>
<evidence type="ECO:0000256" key="6">
    <source>
        <dbReference type="SAM" id="Phobius"/>
    </source>
</evidence>
<feature type="transmembrane region" description="Helical" evidence="6">
    <location>
        <begin position="194"/>
        <end position="216"/>
    </location>
</feature>
<evidence type="ECO:0000313" key="9">
    <source>
        <dbReference type="Proteomes" id="UP000003019"/>
    </source>
</evidence>
<dbReference type="Pfam" id="PF00892">
    <property type="entry name" value="EamA"/>
    <property type="match status" value="2"/>
</dbReference>
<feature type="transmembrane region" description="Helical" evidence="6">
    <location>
        <begin position="87"/>
        <end position="107"/>
    </location>
</feature>
<keyword evidence="3 6" id="KW-0812">Transmembrane</keyword>
<dbReference type="GO" id="GO:0016020">
    <property type="term" value="C:membrane"/>
    <property type="evidence" value="ECO:0007669"/>
    <property type="project" value="UniProtKB-SubCell"/>
</dbReference>
<keyword evidence="5 6" id="KW-0472">Membrane</keyword>
<feature type="transmembrane region" description="Helical" evidence="6">
    <location>
        <begin position="253"/>
        <end position="275"/>
    </location>
</feature>
<evidence type="ECO:0000256" key="5">
    <source>
        <dbReference type="ARBA" id="ARBA00023136"/>
    </source>
</evidence>
<dbReference type="HOGENOM" id="CLU_033863_2_2_4"/>
<dbReference type="InterPro" id="IPR050638">
    <property type="entry name" value="AA-Vitamin_Transporters"/>
</dbReference>
<feature type="transmembrane region" description="Helical" evidence="6">
    <location>
        <begin position="140"/>
        <end position="159"/>
    </location>
</feature>
<reference evidence="8 9" key="1">
    <citation type="submission" date="2011-05" db="EMBL/GenBank/DDBJ databases">
        <authorList>
            <person name="Muzny D."/>
            <person name="Qin X."/>
            <person name="Deng J."/>
            <person name="Jiang H."/>
            <person name="Liu Y."/>
            <person name="Qu J."/>
            <person name="Song X.-Z."/>
            <person name="Zhang L."/>
            <person name="Thornton R."/>
            <person name="Coyle M."/>
            <person name="Francisco L."/>
            <person name="Jackson L."/>
            <person name="Javaid M."/>
            <person name="Korchina V."/>
            <person name="Kovar C."/>
            <person name="Mata R."/>
            <person name="Mathew T."/>
            <person name="Ngo R."/>
            <person name="Nguyen L."/>
            <person name="Nguyen N."/>
            <person name="Okwuonu G."/>
            <person name="Ongeri F."/>
            <person name="Pham C."/>
            <person name="Simmons D."/>
            <person name="Wilczek-Boney K."/>
            <person name="Hale W."/>
            <person name="Jakkamsetti A."/>
            <person name="Pham P."/>
            <person name="Ruth R."/>
            <person name="San Lucas F."/>
            <person name="Warren J."/>
            <person name="Zhang J."/>
            <person name="Zhao Z."/>
            <person name="Zhou C."/>
            <person name="Zhu D."/>
            <person name="Lee S."/>
            <person name="Bess C."/>
            <person name="Blankenburg K."/>
            <person name="Forbes L."/>
            <person name="Fu Q."/>
            <person name="Gubbala S."/>
            <person name="Hirani K."/>
            <person name="Jayaseelan J.C."/>
            <person name="Lara F."/>
            <person name="Munidasa M."/>
            <person name="Palculict T."/>
            <person name="Patil S."/>
            <person name="Pu L.-L."/>
            <person name="Saada N."/>
            <person name="Tang L."/>
            <person name="Weissenberger G."/>
            <person name="Zhu Y."/>
            <person name="Hemphill L."/>
            <person name="Shang Y."/>
            <person name="Youmans B."/>
            <person name="Ayvaz T."/>
            <person name="Ross M."/>
            <person name="Santibanez J."/>
            <person name="Aqrawi P."/>
            <person name="Gross S."/>
            <person name="Joshi V."/>
            <person name="Fowler G."/>
            <person name="Nazareth L."/>
            <person name="Reid J."/>
            <person name="Worley K."/>
            <person name="Petrosino J."/>
            <person name="Highlander S."/>
            <person name="Gibbs R."/>
        </authorList>
    </citation>
    <scope>NUCLEOTIDE SEQUENCE [LARGE SCALE GENOMIC DNA]</scope>
    <source>
        <strain evidence="8 9">871</strain>
    </source>
</reference>
<organism evidence="8 9">
    <name type="scientific">Neisseria shayeganii 871</name>
    <dbReference type="NCBI Taxonomy" id="1032488"/>
    <lineage>
        <taxon>Bacteria</taxon>
        <taxon>Pseudomonadati</taxon>
        <taxon>Pseudomonadota</taxon>
        <taxon>Betaproteobacteria</taxon>
        <taxon>Neisseriales</taxon>
        <taxon>Neisseriaceae</taxon>
        <taxon>Neisseria</taxon>
    </lineage>
</organism>
<evidence type="ECO:0000259" key="7">
    <source>
        <dbReference type="Pfam" id="PF00892"/>
    </source>
</evidence>
<feature type="transmembrane region" description="Helical" evidence="6">
    <location>
        <begin position="113"/>
        <end position="133"/>
    </location>
</feature>
<proteinExistence type="inferred from homology"/>
<keyword evidence="4 6" id="KW-1133">Transmembrane helix</keyword>
<keyword evidence="9" id="KW-1185">Reference proteome</keyword>
<comment type="subcellular location">
    <subcellularLocation>
        <location evidence="1">Membrane</location>
        <topology evidence="1">Multi-pass membrane protein</topology>
    </subcellularLocation>
</comment>
<dbReference type="InterPro" id="IPR000620">
    <property type="entry name" value="EamA_dom"/>
</dbReference>
<dbReference type="EMBL" id="AGAY01000064">
    <property type="protein sequence ID" value="EGY51892.1"/>
    <property type="molecule type" value="Genomic_DNA"/>
</dbReference>
<dbReference type="SUPFAM" id="SSF103481">
    <property type="entry name" value="Multidrug resistance efflux transporter EmrE"/>
    <property type="match status" value="2"/>
</dbReference>
<dbReference type="InterPro" id="IPR037185">
    <property type="entry name" value="EmrE-like"/>
</dbReference>
<comment type="caution">
    <text evidence="8">The sequence shown here is derived from an EMBL/GenBank/DDBJ whole genome shotgun (WGS) entry which is preliminary data.</text>
</comment>
<protein>
    <submittedName>
        <fullName evidence="8">Regulatory protein</fullName>
    </submittedName>
</protein>
<accession>G4CJT7</accession>
<feature type="transmembrane region" description="Helical" evidence="6">
    <location>
        <begin position="26"/>
        <end position="45"/>
    </location>
</feature>
<feature type="transmembrane region" description="Helical" evidence="6">
    <location>
        <begin position="57"/>
        <end position="75"/>
    </location>
</feature>
<feature type="domain" description="EamA" evidence="7">
    <location>
        <begin position="166"/>
        <end position="299"/>
    </location>
</feature>
<feature type="transmembrane region" description="Helical" evidence="6">
    <location>
        <begin position="165"/>
        <end position="185"/>
    </location>
</feature>
<feature type="transmembrane region" description="Helical" evidence="6">
    <location>
        <begin position="228"/>
        <end position="246"/>
    </location>
</feature>
<dbReference type="PANTHER" id="PTHR32322">
    <property type="entry name" value="INNER MEMBRANE TRANSPORTER"/>
    <property type="match status" value="1"/>
</dbReference>
<dbReference type="PATRIC" id="fig|1032488.3.peg.1781"/>
<dbReference type="Proteomes" id="UP000003019">
    <property type="component" value="Unassembled WGS sequence"/>
</dbReference>
<dbReference type="AlphaFoldDB" id="G4CJT7"/>
<dbReference type="STRING" id="1032488.HMPREF9371_1877"/>
<evidence type="ECO:0000256" key="3">
    <source>
        <dbReference type="ARBA" id="ARBA00022692"/>
    </source>
</evidence>
<comment type="similarity">
    <text evidence="2">Belongs to the EamA transporter family.</text>
</comment>
<sequence length="312" mass="33894">MASRMDLSLVEDKSTGASMNPPPARYPLLLMTTALAPLIWGSTYLVTTEFLPPDRPFYAALLRCLPAGLLLLLWTRRWPQRGEWLRLLLLGVLNIGLFQAMLFVAAYRLPGGLAAILTSTQILMVLALSWLLGRQPQPKAAWYWALAGVAGIALLVYSPQARFDALGMVAALAGAASMALGLWFSKRWQSSMPLLAFTGWQLVAGGLFLLPLALWLEAPLPVLTLRHWGGYLYLCLVGAVLAYALFFRGIRLLPPAVVSSLGLLSPVCAFALGWVFLDQRLSLPALLGFGLVLCAIYGVQRALQDKASEASA</sequence>
<evidence type="ECO:0000256" key="2">
    <source>
        <dbReference type="ARBA" id="ARBA00007362"/>
    </source>
</evidence>
<evidence type="ECO:0000313" key="8">
    <source>
        <dbReference type="EMBL" id="EGY51892.1"/>
    </source>
</evidence>
<feature type="transmembrane region" description="Helical" evidence="6">
    <location>
        <begin position="281"/>
        <end position="299"/>
    </location>
</feature>
<feature type="domain" description="EamA" evidence="7">
    <location>
        <begin position="32"/>
        <end position="156"/>
    </location>
</feature>
<name>G4CJT7_9NEIS</name>
<dbReference type="PANTHER" id="PTHR32322:SF2">
    <property type="entry name" value="EAMA DOMAIN-CONTAINING PROTEIN"/>
    <property type="match status" value="1"/>
</dbReference>
<gene>
    <name evidence="8" type="primary">pecM</name>
    <name evidence="8" type="ORF">HMPREF9371_1877</name>
</gene>